<organism evidence="7 8">
    <name type="scientific">Polarella glacialis</name>
    <name type="common">Dinoflagellate</name>
    <dbReference type="NCBI Taxonomy" id="89957"/>
    <lineage>
        <taxon>Eukaryota</taxon>
        <taxon>Sar</taxon>
        <taxon>Alveolata</taxon>
        <taxon>Dinophyceae</taxon>
        <taxon>Suessiales</taxon>
        <taxon>Suessiaceae</taxon>
        <taxon>Polarella</taxon>
    </lineage>
</organism>
<dbReference type="Proteomes" id="UP000626109">
    <property type="component" value="Unassembled WGS sequence"/>
</dbReference>
<gene>
    <name evidence="7" type="ORF">PGLA2088_LOCUS10948</name>
    <name evidence="6" type="ORF">PGLA2088_LOCUS4801</name>
</gene>
<accession>A0A813ISM1</accession>
<keyword evidence="3" id="KW-0408">Iron</keyword>
<evidence type="ECO:0000313" key="7">
    <source>
        <dbReference type="EMBL" id="CAE8654298.1"/>
    </source>
</evidence>
<dbReference type="EMBL" id="CAJNNW010004427">
    <property type="protein sequence ID" value="CAE8646426.1"/>
    <property type="molecule type" value="Genomic_DNA"/>
</dbReference>
<sequence length="83" mass="8566">MREVKLSEDGGCVLVHRHGGEFFVTSPSCAHFGAKLMKGVSSAGGRGGAPSITCPLHDATFDLRTGHLIRGPAGVDGIATYKA</sequence>
<comment type="caution">
    <text evidence="7">The sequence shown here is derived from an EMBL/GenBank/DDBJ whole genome shotgun (WGS) entry which is preliminary data.</text>
</comment>
<dbReference type="EMBL" id="CAJNNW010012449">
    <property type="protein sequence ID" value="CAE8654298.1"/>
    <property type="molecule type" value="Genomic_DNA"/>
</dbReference>
<evidence type="ECO:0000256" key="1">
    <source>
        <dbReference type="ARBA" id="ARBA00022714"/>
    </source>
</evidence>
<reference evidence="7" key="1">
    <citation type="submission" date="2021-02" db="EMBL/GenBank/DDBJ databases">
        <authorList>
            <person name="Dougan E. K."/>
            <person name="Rhodes N."/>
            <person name="Thang M."/>
            <person name="Chan C."/>
        </authorList>
    </citation>
    <scope>NUCLEOTIDE SEQUENCE</scope>
</reference>
<feature type="domain" description="Rieske" evidence="5">
    <location>
        <begin position="1"/>
        <end position="83"/>
    </location>
</feature>
<evidence type="ECO:0000256" key="3">
    <source>
        <dbReference type="ARBA" id="ARBA00023004"/>
    </source>
</evidence>
<keyword evidence="1" id="KW-0001">2Fe-2S</keyword>
<keyword evidence="2" id="KW-0479">Metal-binding</keyword>
<keyword evidence="4" id="KW-0411">Iron-sulfur</keyword>
<name>A0A813ISM1_POLGL</name>
<feature type="non-terminal residue" evidence="7">
    <location>
        <position position="83"/>
    </location>
</feature>
<dbReference type="InterPro" id="IPR036922">
    <property type="entry name" value="Rieske_2Fe-2S_sf"/>
</dbReference>
<dbReference type="GO" id="GO:0051537">
    <property type="term" value="F:2 iron, 2 sulfur cluster binding"/>
    <property type="evidence" value="ECO:0007669"/>
    <property type="project" value="UniProtKB-KW"/>
</dbReference>
<evidence type="ECO:0000313" key="8">
    <source>
        <dbReference type="Proteomes" id="UP000626109"/>
    </source>
</evidence>
<evidence type="ECO:0000259" key="5">
    <source>
        <dbReference type="PROSITE" id="PS51296"/>
    </source>
</evidence>
<dbReference type="Pfam" id="PF00355">
    <property type="entry name" value="Rieske"/>
    <property type="match status" value="1"/>
</dbReference>
<protein>
    <recommendedName>
        <fullName evidence="5">Rieske domain-containing protein</fullName>
    </recommendedName>
</protein>
<dbReference type="SUPFAM" id="SSF50022">
    <property type="entry name" value="ISP domain"/>
    <property type="match status" value="1"/>
</dbReference>
<evidence type="ECO:0000256" key="2">
    <source>
        <dbReference type="ARBA" id="ARBA00022723"/>
    </source>
</evidence>
<proteinExistence type="predicted"/>
<evidence type="ECO:0000256" key="4">
    <source>
        <dbReference type="ARBA" id="ARBA00023014"/>
    </source>
</evidence>
<dbReference type="PROSITE" id="PS51296">
    <property type="entry name" value="RIESKE"/>
    <property type="match status" value="1"/>
</dbReference>
<dbReference type="Gene3D" id="2.102.10.10">
    <property type="entry name" value="Rieske [2Fe-2S] iron-sulphur domain"/>
    <property type="match status" value="1"/>
</dbReference>
<dbReference type="InterPro" id="IPR017941">
    <property type="entry name" value="Rieske_2Fe-2S"/>
</dbReference>
<dbReference type="GO" id="GO:0046872">
    <property type="term" value="F:metal ion binding"/>
    <property type="evidence" value="ECO:0007669"/>
    <property type="project" value="UniProtKB-KW"/>
</dbReference>
<evidence type="ECO:0000313" key="6">
    <source>
        <dbReference type="EMBL" id="CAE8646426.1"/>
    </source>
</evidence>
<dbReference type="AlphaFoldDB" id="A0A813ISM1"/>